<keyword evidence="2" id="KW-0378">Hydrolase</keyword>
<keyword evidence="1" id="KW-0812">Transmembrane</keyword>
<dbReference type="GO" id="GO:0016787">
    <property type="term" value="F:hydrolase activity"/>
    <property type="evidence" value="ECO:0007669"/>
    <property type="project" value="UniProtKB-KW"/>
</dbReference>
<dbReference type="HOGENOM" id="CLU_1313413_0_0_11"/>
<keyword evidence="3" id="KW-1185">Reference proteome</keyword>
<keyword evidence="1" id="KW-1133">Transmembrane helix</keyword>
<reference evidence="2 3" key="1">
    <citation type="submission" date="2006-12" db="EMBL/GenBank/DDBJ databases">
        <title>Bifidobacterium adolescentis complete genome sequence.</title>
        <authorList>
            <person name="Suzuki T."/>
            <person name="Tsuda Y."/>
            <person name="Kanou N."/>
            <person name="Inoue T."/>
            <person name="Kumazaki K."/>
            <person name="Nagano S."/>
            <person name="Hirai S."/>
            <person name="Tanaka K."/>
            <person name="Watanabe K."/>
        </authorList>
    </citation>
    <scope>NUCLEOTIDE SEQUENCE [LARGE SCALE GENOMIC DNA]</scope>
    <source>
        <strain evidence="3">ATCC 15703 / DSM 20083 / NCTC 11814 / E194a</strain>
    </source>
</reference>
<dbReference type="Proteomes" id="UP000008702">
    <property type="component" value="Chromosome"/>
</dbReference>
<name>A0ZZE8_BIFAA</name>
<proteinExistence type="predicted"/>
<sequence>MTYGSWKSAFNRNLMLGLNLLLRFGLRHFQAQGAVLVAGVNVGILHVLANVEATRARAGVAFATQPAAVVVLVLVRAVAMRGNGQIAVLQVQRNVVLLEARHVDVDHVALVGLTHIGAHHACGHVRIACGCAVHVAPTLEERIVEQIGEHRVIHQSRKHCHNRYSLSKCAFCARSNAAWQPAVRLSLRRHHPARPATGFVAASGTLPGS</sequence>
<organism evidence="2 3">
    <name type="scientific">Bifidobacterium adolescentis (strain ATCC 15703 / DSM 20083 / NCTC 11814 / E194a)</name>
    <dbReference type="NCBI Taxonomy" id="367928"/>
    <lineage>
        <taxon>Bacteria</taxon>
        <taxon>Bacillati</taxon>
        <taxon>Actinomycetota</taxon>
        <taxon>Actinomycetes</taxon>
        <taxon>Bifidobacteriales</taxon>
        <taxon>Bifidobacteriaceae</taxon>
        <taxon>Bifidobacterium</taxon>
    </lineage>
</organism>
<dbReference type="EMBL" id="AP009256">
    <property type="protein sequence ID" value="BAF38831.1"/>
    <property type="molecule type" value="Genomic_DNA"/>
</dbReference>
<gene>
    <name evidence="2" type="ordered locus">BAD_0050</name>
</gene>
<accession>A0ZZE8</accession>
<evidence type="ECO:0000256" key="1">
    <source>
        <dbReference type="SAM" id="Phobius"/>
    </source>
</evidence>
<feature type="transmembrane region" description="Helical" evidence="1">
    <location>
        <begin position="60"/>
        <end position="79"/>
    </location>
</feature>
<evidence type="ECO:0000313" key="2">
    <source>
        <dbReference type="EMBL" id="BAF38831.1"/>
    </source>
</evidence>
<feature type="transmembrane region" description="Helical" evidence="1">
    <location>
        <begin position="29"/>
        <end position="48"/>
    </location>
</feature>
<evidence type="ECO:0000313" key="3">
    <source>
        <dbReference type="Proteomes" id="UP000008702"/>
    </source>
</evidence>
<dbReference type="KEGG" id="bad:BAD_0050"/>
<protein>
    <submittedName>
        <fullName evidence="2">Hydroxyacylglutathione hydrolase</fullName>
    </submittedName>
</protein>
<dbReference type="AlphaFoldDB" id="A0ZZE8"/>
<keyword evidence="1" id="KW-0472">Membrane</keyword>
<dbReference type="STRING" id="367928.BAD_0050"/>